<dbReference type="EMBL" id="CAJNBJ010000020">
    <property type="protein sequence ID" value="CAE6797731.1"/>
    <property type="molecule type" value="Genomic_DNA"/>
</dbReference>
<dbReference type="InterPro" id="IPR047959">
    <property type="entry name" value="Transpos_IS5"/>
</dbReference>
<dbReference type="RefSeq" id="WP_213044120.1">
    <property type="nucleotide sequence ID" value="NZ_CAJNBJ010000020.1"/>
</dbReference>
<keyword evidence="4" id="KW-0238">DNA-binding</keyword>
<comment type="similarity">
    <text evidence="2">Belongs to the transposase 11 family.</text>
</comment>
<proteinExistence type="inferred from homology"/>
<evidence type="ECO:0000256" key="4">
    <source>
        <dbReference type="ARBA" id="ARBA00023125"/>
    </source>
</evidence>
<dbReference type="PANTHER" id="PTHR35604">
    <property type="entry name" value="TRANSPOSASE INSH FOR INSERTION SEQUENCE ELEMENT IS5A-RELATED"/>
    <property type="match status" value="1"/>
</dbReference>
<feature type="region of interest" description="Disordered" evidence="6">
    <location>
        <begin position="244"/>
        <end position="263"/>
    </location>
</feature>
<accession>A0ABM8SA91</accession>
<dbReference type="Proteomes" id="UP000675880">
    <property type="component" value="Unassembled WGS sequence"/>
</dbReference>
<evidence type="ECO:0000256" key="2">
    <source>
        <dbReference type="ARBA" id="ARBA00010075"/>
    </source>
</evidence>
<evidence type="ECO:0000256" key="3">
    <source>
        <dbReference type="ARBA" id="ARBA00022578"/>
    </source>
</evidence>
<keyword evidence="3" id="KW-0815">Transposition</keyword>
<comment type="caution">
    <text evidence="9">The sequence shown here is derived from an EMBL/GenBank/DDBJ whole genome shotgun (WGS) entry which is preliminary data.</text>
</comment>
<organism evidence="9 10">
    <name type="scientific">Nitrospira defluvii</name>
    <dbReference type="NCBI Taxonomy" id="330214"/>
    <lineage>
        <taxon>Bacteria</taxon>
        <taxon>Pseudomonadati</taxon>
        <taxon>Nitrospirota</taxon>
        <taxon>Nitrospiria</taxon>
        <taxon>Nitrospirales</taxon>
        <taxon>Nitrospiraceae</taxon>
        <taxon>Nitrospira</taxon>
    </lineage>
</organism>
<sequence length="318" mass="36155">MPQQTFAEASFERYRKPTRRERFLDEMNRVVPWADLTAAIEPFYPRAEGPGRPPVGVERMLRLHCLQQWFNLSDPAVEEALYDSRAMRQFVGIDLGREPVPDETTICKFRHLLEAHQVGEQLFARIGAYLAAQGMKVSRGTIVDATIIAAPSSTKNRQKERDPEMHQTKKGNQWDFGMKAHLGVDSRTKLIHAVAATAANVHDSQVLPKLLHGQETRVGGDAAYSGQRDVIRHHAPGAKSFIQTKAHRHRPLSEAERARNRTKSKVRAKVEHVFLVIKRIFGWSKVRYRGLAKNTHWLFISCGLANLYVARQRLLTEA</sequence>
<name>A0ABM8SA91_9BACT</name>
<comment type="function">
    <text evidence="1">Involved in the transposition of the insertion sequence IS5.</text>
</comment>
<dbReference type="PANTHER" id="PTHR35604:SF2">
    <property type="entry name" value="TRANSPOSASE INSH FOR INSERTION SEQUENCE ELEMENT IS5A-RELATED"/>
    <property type="match status" value="1"/>
</dbReference>
<keyword evidence="10" id="KW-1185">Reference proteome</keyword>
<evidence type="ECO:0000256" key="5">
    <source>
        <dbReference type="ARBA" id="ARBA00023172"/>
    </source>
</evidence>
<evidence type="ECO:0000313" key="9">
    <source>
        <dbReference type="EMBL" id="CAE6797731.1"/>
    </source>
</evidence>
<dbReference type="InterPro" id="IPR008490">
    <property type="entry name" value="Transposase_InsH_N"/>
</dbReference>
<evidence type="ECO:0000259" key="7">
    <source>
        <dbReference type="Pfam" id="PF01609"/>
    </source>
</evidence>
<evidence type="ECO:0000313" key="10">
    <source>
        <dbReference type="Proteomes" id="UP000675880"/>
    </source>
</evidence>
<protein>
    <submittedName>
        <fullName evidence="9">Transposase</fullName>
    </submittedName>
</protein>
<evidence type="ECO:0000259" key="8">
    <source>
        <dbReference type="Pfam" id="PF05598"/>
    </source>
</evidence>
<dbReference type="NCBIfam" id="NF033581">
    <property type="entry name" value="transpos_IS5_4"/>
    <property type="match status" value="1"/>
</dbReference>
<keyword evidence="5" id="KW-0233">DNA recombination</keyword>
<reference evidence="9 10" key="1">
    <citation type="submission" date="2021-02" db="EMBL/GenBank/DDBJ databases">
        <authorList>
            <person name="Han P."/>
        </authorList>
    </citation>
    <scope>NUCLEOTIDE SEQUENCE [LARGE SCALE GENOMIC DNA]</scope>
    <source>
        <strain evidence="9">Candidatus Nitrospira sp. ZN2</strain>
    </source>
</reference>
<gene>
    <name evidence="9" type="primary">insH</name>
    <name evidence="9" type="ORF">NSPZN2_70177</name>
</gene>
<evidence type="ECO:0000256" key="1">
    <source>
        <dbReference type="ARBA" id="ARBA00003544"/>
    </source>
</evidence>
<feature type="domain" description="Transposase IS4-like" evidence="7">
    <location>
        <begin position="139"/>
        <end position="307"/>
    </location>
</feature>
<dbReference type="InterPro" id="IPR002559">
    <property type="entry name" value="Transposase_11"/>
</dbReference>
<dbReference type="Pfam" id="PF05598">
    <property type="entry name" value="DUF772"/>
    <property type="match status" value="1"/>
</dbReference>
<dbReference type="Pfam" id="PF01609">
    <property type="entry name" value="DDE_Tnp_1"/>
    <property type="match status" value="1"/>
</dbReference>
<evidence type="ECO:0000256" key="6">
    <source>
        <dbReference type="SAM" id="MobiDB-lite"/>
    </source>
</evidence>
<feature type="domain" description="Transposase InsH N-terminal" evidence="8">
    <location>
        <begin position="19"/>
        <end position="111"/>
    </location>
</feature>